<comment type="caution">
    <text evidence="5">The sequence shown here is derived from an EMBL/GenBank/DDBJ whole genome shotgun (WGS) entry which is preliminary data.</text>
</comment>
<dbReference type="PATRIC" id="fig|1263870.3.peg.6148"/>
<dbReference type="InterPro" id="IPR050738">
    <property type="entry name" value="Sulfatase"/>
</dbReference>
<evidence type="ECO:0000313" key="6">
    <source>
        <dbReference type="Proteomes" id="UP000011885"/>
    </source>
</evidence>
<gene>
    <name evidence="5" type="ORF">RSSM_05799</name>
</gene>
<keyword evidence="6" id="KW-1185">Reference proteome</keyword>
<organism evidence="5 6">
    <name type="scientific">Rhodopirellula sallentina SM41</name>
    <dbReference type="NCBI Taxonomy" id="1263870"/>
    <lineage>
        <taxon>Bacteria</taxon>
        <taxon>Pseudomonadati</taxon>
        <taxon>Planctomycetota</taxon>
        <taxon>Planctomycetia</taxon>
        <taxon>Pirellulales</taxon>
        <taxon>Pirellulaceae</taxon>
        <taxon>Rhodopirellula</taxon>
    </lineage>
</organism>
<evidence type="ECO:0000313" key="5">
    <source>
        <dbReference type="EMBL" id="EMI52708.1"/>
    </source>
</evidence>
<dbReference type="CDD" id="cd16145">
    <property type="entry name" value="ARS_like"/>
    <property type="match status" value="1"/>
</dbReference>
<feature type="transmembrane region" description="Helical" evidence="3">
    <location>
        <begin position="36"/>
        <end position="57"/>
    </location>
</feature>
<name>M5U9Q2_9BACT</name>
<keyword evidence="3" id="KW-0812">Transmembrane</keyword>
<reference evidence="5 6" key="1">
    <citation type="journal article" date="2013" name="Mar. Genomics">
        <title>Expression of sulfatases in Rhodopirellula baltica and the diversity of sulfatases in the genus Rhodopirellula.</title>
        <authorList>
            <person name="Wegner C.E."/>
            <person name="Richter-Heitmann T."/>
            <person name="Klindworth A."/>
            <person name="Klockow C."/>
            <person name="Richter M."/>
            <person name="Achstetter T."/>
            <person name="Glockner F.O."/>
            <person name="Harder J."/>
        </authorList>
    </citation>
    <scope>NUCLEOTIDE SEQUENCE [LARGE SCALE GENOMIC DNA]</scope>
    <source>
        <strain evidence="5 6">SM41</strain>
    </source>
</reference>
<dbReference type="InterPro" id="IPR017850">
    <property type="entry name" value="Alkaline_phosphatase_core_sf"/>
</dbReference>
<dbReference type="Proteomes" id="UP000011885">
    <property type="component" value="Unassembled WGS sequence"/>
</dbReference>
<dbReference type="Pfam" id="PF00884">
    <property type="entry name" value="Sulfatase"/>
    <property type="match status" value="1"/>
</dbReference>
<sequence length="470" mass="52782">MNLDRTLRTNSLSSPPQFQKQVNAIGFPSKRWVSPLVRFFLLVWIGLGAASVGPNVYSADHPNVIFILADDLGYGELGCFGQEHIQTPCIDRIASEGMRFTQAYAGATVCAPSRCTLMTGLHTGHCFVRGNHKIDPVGQLPMPADTKTLAHMMQNAGYRTGLIGKWGLGYPGSHSTPGTMGFEYFYGYNCQRNAHSYYPEYLWRNEEKVPLDPNTYSHDVMAEEALGFVRRNHQSPFFLYLAFTIPHKKLQVPSLGAYADKPWSENEKICAAMISRMDSDVGRLMDVLKELKIDDQTLVFFTSDNGAVHQFPRFNHSGPLRGRKRSMYEGGIRSPSIARWPGKIAAGTVSEQVWSFWDMMPTMADLTGQSCETPTDGVSILPALLENKIVEHPPMYWEFHERGFTQAARIGDWKAVRNGVGKPLELYDLPSDVHEDNDVASEHPELVEKFESFLQSERTHSDVWQIPSTP</sequence>
<dbReference type="InterPro" id="IPR000917">
    <property type="entry name" value="Sulfatase_N"/>
</dbReference>
<feature type="domain" description="Sulfatase N-terminal" evidence="4">
    <location>
        <begin position="62"/>
        <end position="368"/>
    </location>
</feature>
<evidence type="ECO:0000256" key="1">
    <source>
        <dbReference type="ARBA" id="ARBA00008779"/>
    </source>
</evidence>
<accession>M5U9Q2</accession>
<dbReference type="GO" id="GO:0004065">
    <property type="term" value="F:arylsulfatase activity"/>
    <property type="evidence" value="ECO:0007669"/>
    <property type="project" value="TreeGrafter"/>
</dbReference>
<comment type="similarity">
    <text evidence="1">Belongs to the sulfatase family.</text>
</comment>
<keyword evidence="3" id="KW-0472">Membrane</keyword>
<dbReference type="PANTHER" id="PTHR42693">
    <property type="entry name" value="ARYLSULFATASE FAMILY MEMBER"/>
    <property type="match status" value="1"/>
</dbReference>
<keyword evidence="3" id="KW-1133">Transmembrane helix</keyword>
<proteinExistence type="inferred from homology"/>
<evidence type="ECO:0000256" key="3">
    <source>
        <dbReference type="SAM" id="Phobius"/>
    </source>
</evidence>
<evidence type="ECO:0000256" key="2">
    <source>
        <dbReference type="ARBA" id="ARBA00022801"/>
    </source>
</evidence>
<evidence type="ECO:0000259" key="4">
    <source>
        <dbReference type="Pfam" id="PF00884"/>
    </source>
</evidence>
<dbReference type="SUPFAM" id="SSF53649">
    <property type="entry name" value="Alkaline phosphatase-like"/>
    <property type="match status" value="1"/>
</dbReference>
<keyword evidence="2" id="KW-0378">Hydrolase</keyword>
<dbReference type="EMBL" id="ANOH01000407">
    <property type="protein sequence ID" value="EMI52708.1"/>
    <property type="molecule type" value="Genomic_DNA"/>
</dbReference>
<dbReference type="Gene3D" id="3.30.1120.10">
    <property type="match status" value="1"/>
</dbReference>
<dbReference type="Gene3D" id="3.40.720.10">
    <property type="entry name" value="Alkaline Phosphatase, subunit A"/>
    <property type="match status" value="1"/>
</dbReference>
<dbReference type="AlphaFoldDB" id="M5U9Q2"/>
<dbReference type="PANTHER" id="PTHR42693:SF53">
    <property type="entry name" value="ENDO-4-O-SULFATASE"/>
    <property type="match status" value="1"/>
</dbReference>
<dbReference type="OrthoDB" id="9783154at2"/>
<protein>
    <submittedName>
        <fullName evidence="5">N-acetylgalactosamine 6-sulfate sulfatase (GALNS)</fullName>
    </submittedName>
</protein>